<evidence type="ECO:0000256" key="1">
    <source>
        <dbReference type="SAM" id="MobiDB-lite"/>
    </source>
</evidence>
<evidence type="ECO:0000313" key="2">
    <source>
        <dbReference type="EMBL" id="KZT25180.1"/>
    </source>
</evidence>
<feature type="compositionally biased region" description="Low complexity" evidence="1">
    <location>
        <begin position="47"/>
        <end position="62"/>
    </location>
</feature>
<dbReference type="STRING" id="1314782.A0A165SHR2"/>
<feature type="region of interest" description="Disordered" evidence="1">
    <location>
        <begin position="37"/>
        <end position="99"/>
    </location>
</feature>
<name>A0A165SHR2_9AGAM</name>
<accession>A0A165SHR2</accession>
<feature type="region of interest" description="Disordered" evidence="1">
    <location>
        <begin position="132"/>
        <end position="151"/>
    </location>
</feature>
<dbReference type="AlphaFoldDB" id="A0A165SHR2"/>
<feature type="compositionally biased region" description="Acidic residues" evidence="1">
    <location>
        <begin position="63"/>
        <end position="73"/>
    </location>
</feature>
<dbReference type="Proteomes" id="UP000076761">
    <property type="component" value="Unassembled WGS sequence"/>
</dbReference>
<organism evidence="2 3">
    <name type="scientific">Neolentinus lepideus HHB14362 ss-1</name>
    <dbReference type="NCBI Taxonomy" id="1314782"/>
    <lineage>
        <taxon>Eukaryota</taxon>
        <taxon>Fungi</taxon>
        <taxon>Dikarya</taxon>
        <taxon>Basidiomycota</taxon>
        <taxon>Agaricomycotina</taxon>
        <taxon>Agaricomycetes</taxon>
        <taxon>Gloeophyllales</taxon>
        <taxon>Gloeophyllaceae</taxon>
        <taxon>Neolentinus</taxon>
    </lineage>
</organism>
<evidence type="ECO:0000313" key="3">
    <source>
        <dbReference type="Proteomes" id="UP000076761"/>
    </source>
</evidence>
<proteinExistence type="predicted"/>
<reference evidence="2 3" key="1">
    <citation type="journal article" date="2016" name="Mol. Biol. Evol.">
        <title>Comparative Genomics of Early-Diverging Mushroom-Forming Fungi Provides Insights into the Origins of Lignocellulose Decay Capabilities.</title>
        <authorList>
            <person name="Nagy L.G."/>
            <person name="Riley R."/>
            <person name="Tritt A."/>
            <person name="Adam C."/>
            <person name="Daum C."/>
            <person name="Floudas D."/>
            <person name="Sun H."/>
            <person name="Yadav J.S."/>
            <person name="Pangilinan J."/>
            <person name="Larsson K.H."/>
            <person name="Matsuura K."/>
            <person name="Barry K."/>
            <person name="Labutti K."/>
            <person name="Kuo R."/>
            <person name="Ohm R.A."/>
            <person name="Bhattacharya S.S."/>
            <person name="Shirouzu T."/>
            <person name="Yoshinaga Y."/>
            <person name="Martin F.M."/>
            <person name="Grigoriev I.V."/>
            <person name="Hibbett D.S."/>
        </authorList>
    </citation>
    <scope>NUCLEOTIDE SEQUENCE [LARGE SCALE GENOMIC DNA]</scope>
    <source>
        <strain evidence="2 3">HHB14362 ss-1</strain>
    </source>
</reference>
<feature type="compositionally biased region" description="Basic and acidic residues" evidence="1">
    <location>
        <begin position="138"/>
        <end position="150"/>
    </location>
</feature>
<gene>
    <name evidence="2" type="ORF">NEOLEDRAFT_1133961</name>
</gene>
<dbReference type="OrthoDB" id="3256870at2759"/>
<dbReference type="InParanoid" id="A0A165SHR2"/>
<dbReference type="EMBL" id="KV425573">
    <property type="protein sequence ID" value="KZT25180.1"/>
    <property type="molecule type" value="Genomic_DNA"/>
</dbReference>
<protein>
    <submittedName>
        <fullName evidence="2">Uncharacterized protein</fullName>
    </submittedName>
</protein>
<sequence length="210" mass="23183">MLSSPYLDPIAIRDDNKHSAHDGHVFLRRQYTVEIVQLEEVPPPSPQSSSSSSPSESSSSYYDESDDDEDEESACTSYCSSDCPMGEDSPETNESAAGGYADDTFSIRMTRIHAWRETFTKEAVSGIAPLAPSQPVSWREDPDASGEEVKTSCSEPQRVYVQQKGRLSTFSLHSCPACDAPFDTPQSLRRHGRGPQADEACRIAVEYDFE</sequence>
<keyword evidence="3" id="KW-1185">Reference proteome</keyword>